<dbReference type="AlphaFoldDB" id="A0A8S4PEN0"/>
<dbReference type="PANTHER" id="PTHR43564:SF2">
    <property type="entry name" value="BLR6059 PROTEIN"/>
    <property type="match status" value="1"/>
</dbReference>
<reference evidence="3" key="1">
    <citation type="submission" date="2022-03" db="EMBL/GenBank/DDBJ databases">
        <authorList>
            <person name="Martin C."/>
        </authorList>
    </citation>
    <scope>NUCLEOTIDE SEQUENCE</scope>
</reference>
<dbReference type="GO" id="GO:0004061">
    <property type="term" value="F:arylformamidase activity"/>
    <property type="evidence" value="ECO:0007669"/>
    <property type="project" value="InterPro"/>
</dbReference>
<evidence type="ECO:0008006" key="5">
    <source>
        <dbReference type="Google" id="ProtNLM"/>
    </source>
</evidence>
<dbReference type="GO" id="GO:0019441">
    <property type="term" value="P:L-tryptophan catabolic process to kynurenine"/>
    <property type="evidence" value="ECO:0007669"/>
    <property type="project" value="InterPro"/>
</dbReference>
<protein>
    <recommendedName>
        <fullName evidence="5">Cyclase</fullName>
    </recommendedName>
</protein>
<proteinExistence type="inferred from homology"/>
<comment type="caution">
    <text evidence="3">The sequence shown here is derived from an EMBL/GenBank/DDBJ whole genome shotgun (WGS) entry which is preliminary data.</text>
</comment>
<dbReference type="EMBL" id="CAIIXF020000008">
    <property type="protein sequence ID" value="CAH1791471.1"/>
    <property type="molecule type" value="Genomic_DNA"/>
</dbReference>
<dbReference type="InterPro" id="IPR007325">
    <property type="entry name" value="KFase/CYL"/>
</dbReference>
<name>A0A8S4PEN0_OWEFU</name>
<feature type="non-terminal residue" evidence="3">
    <location>
        <position position="1"/>
    </location>
</feature>
<feature type="chain" id="PRO_5035739943" description="Cyclase" evidence="2">
    <location>
        <begin position="20"/>
        <end position="251"/>
    </location>
</feature>
<accession>A0A8S4PEN0</accession>
<keyword evidence="2" id="KW-0732">Signal</keyword>
<keyword evidence="4" id="KW-1185">Reference proteome</keyword>
<evidence type="ECO:0000256" key="2">
    <source>
        <dbReference type="SAM" id="SignalP"/>
    </source>
</evidence>
<sequence length="251" mass="27972">MMKKQIVFTLMIVISSIHCDILDMTYTLNEDAVYIASLMKFNLTNVVNGTFEDAPYFYSNNLEISEHVGTHIDAPVNFAPTGKMVHELTLPELHGPAVVIDIRKKAEKDPNALLDTEDIHAWEHKFGEIPKGAVIVLYSGWGQYWGNADAYVGPNRTDDGRLGFWSPGLNPDTVYWLLKHRNVKGFVVDGVSCESGKNKGTYIAHRAMLENDKWCVENAANVDKLPQQGSEIYVMPVKIENGGGGPVRMFA</sequence>
<dbReference type="OrthoDB" id="7108654at2759"/>
<evidence type="ECO:0000256" key="1">
    <source>
        <dbReference type="ARBA" id="ARBA00007865"/>
    </source>
</evidence>
<comment type="similarity">
    <text evidence="1">Belongs to the Cyclase 1 superfamily.</text>
</comment>
<evidence type="ECO:0000313" key="4">
    <source>
        <dbReference type="Proteomes" id="UP000749559"/>
    </source>
</evidence>
<dbReference type="Pfam" id="PF04199">
    <property type="entry name" value="Cyclase"/>
    <property type="match status" value="1"/>
</dbReference>
<organism evidence="3 4">
    <name type="scientific">Owenia fusiformis</name>
    <name type="common">Polychaete worm</name>
    <dbReference type="NCBI Taxonomy" id="6347"/>
    <lineage>
        <taxon>Eukaryota</taxon>
        <taxon>Metazoa</taxon>
        <taxon>Spiralia</taxon>
        <taxon>Lophotrochozoa</taxon>
        <taxon>Annelida</taxon>
        <taxon>Polychaeta</taxon>
        <taxon>Sedentaria</taxon>
        <taxon>Canalipalpata</taxon>
        <taxon>Sabellida</taxon>
        <taxon>Oweniida</taxon>
        <taxon>Oweniidae</taxon>
        <taxon>Owenia</taxon>
    </lineage>
</organism>
<feature type="signal peptide" evidence="2">
    <location>
        <begin position="1"/>
        <end position="19"/>
    </location>
</feature>
<evidence type="ECO:0000313" key="3">
    <source>
        <dbReference type="EMBL" id="CAH1791471.1"/>
    </source>
</evidence>
<gene>
    <name evidence="3" type="ORF">OFUS_LOCUS16548</name>
</gene>
<dbReference type="InterPro" id="IPR037175">
    <property type="entry name" value="KFase_sf"/>
</dbReference>
<dbReference type="SUPFAM" id="SSF102198">
    <property type="entry name" value="Putative cyclase"/>
    <property type="match status" value="1"/>
</dbReference>
<dbReference type="PANTHER" id="PTHR43564">
    <property type="entry name" value="KYNURENINE FORMAMIDASE-LIKE PROTEIN"/>
    <property type="match status" value="1"/>
</dbReference>
<dbReference type="Proteomes" id="UP000749559">
    <property type="component" value="Unassembled WGS sequence"/>
</dbReference>
<dbReference type="Gene3D" id="3.50.30.50">
    <property type="entry name" value="Putative cyclase"/>
    <property type="match status" value="1"/>
</dbReference>